<reference evidence="2" key="1">
    <citation type="submission" date="2022-10" db="EMBL/GenBank/DDBJ databases">
        <authorList>
            <person name="Meaden S."/>
        </authorList>
    </citation>
    <scope>NUCLEOTIDE SEQUENCE</scope>
</reference>
<keyword evidence="1" id="KW-0812">Transmembrane</keyword>
<evidence type="ECO:0000313" key="2">
    <source>
        <dbReference type="EMBL" id="CAI3971170.1"/>
    </source>
</evidence>
<name>A0A9N6WWP9_9VIRU</name>
<gene>
    <name evidence="2" type="ORF">ORM20_00121</name>
</gene>
<keyword evidence="1" id="KW-1133">Transmembrane helix</keyword>
<evidence type="ECO:0000256" key="1">
    <source>
        <dbReference type="SAM" id="Phobius"/>
    </source>
</evidence>
<sequence length="87" mass="9786">MSREFITKRITSVSVSAFFFVVAIRAVMAIFFAVGFYDHSLVRTLALGLTVSIPLGVSTFVYLYLEELIDKSLKIRPDPYDSVMDAQ</sequence>
<organism evidence="2">
    <name type="scientific">Ochrobactrum phage ORM_20</name>
    <dbReference type="NCBI Taxonomy" id="2985243"/>
    <lineage>
        <taxon>Viruses</taxon>
    </lineage>
</organism>
<dbReference type="EMBL" id="OX359470">
    <property type="protein sequence ID" value="CAI3971170.1"/>
    <property type="molecule type" value="Genomic_DNA"/>
</dbReference>
<feature type="transmembrane region" description="Helical" evidence="1">
    <location>
        <begin position="45"/>
        <end position="65"/>
    </location>
</feature>
<accession>A0A9N6WWP9</accession>
<protein>
    <submittedName>
        <fullName evidence="2">Uncharacterized protein</fullName>
    </submittedName>
</protein>
<keyword evidence="1" id="KW-0472">Membrane</keyword>
<proteinExistence type="predicted"/>
<feature type="transmembrane region" description="Helical" evidence="1">
    <location>
        <begin position="12"/>
        <end position="33"/>
    </location>
</feature>